<keyword evidence="3 10" id="KW-0808">Transferase</keyword>
<name>A0A9N9XSW1_PHYSR</name>
<evidence type="ECO:0000313" key="11">
    <source>
        <dbReference type="EMBL" id="CAG9864848.1"/>
    </source>
</evidence>
<feature type="transmembrane region" description="Helical" evidence="10">
    <location>
        <begin position="209"/>
        <end position="228"/>
    </location>
</feature>
<dbReference type="Proteomes" id="UP001153712">
    <property type="component" value="Chromosome 9"/>
</dbReference>
<keyword evidence="4 10" id="KW-0812">Transmembrane</keyword>
<dbReference type="GO" id="GO:0005789">
    <property type="term" value="C:endoplasmic reticulum membrane"/>
    <property type="evidence" value="ECO:0007669"/>
    <property type="project" value="TreeGrafter"/>
</dbReference>
<keyword evidence="6 10" id="KW-1133">Transmembrane helix</keyword>
<dbReference type="PANTHER" id="PTHR11157:SF164">
    <property type="entry name" value="ELONGATION OF VERY LONG CHAIN FATTY ACIDS PROTEIN"/>
    <property type="match status" value="1"/>
</dbReference>
<keyword evidence="2 10" id="KW-0444">Lipid biosynthesis</keyword>
<dbReference type="Pfam" id="PF01151">
    <property type="entry name" value="ELO"/>
    <property type="match status" value="1"/>
</dbReference>
<dbReference type="GO" id="GO:0042761">
    <property type="term" value="P:very long-chain fatty acid biosynthetic process"/>
    <property type="evidence" value="ECO:0007669"/>
    <property type="project" value="TreeGrafter"/>
</dbReference>
<dbReference type="GO" id="GO:0009922">
    <property type="term" value="F:fatty acid elongase activity"/>
    <property type="evidence" value="ECO:0007669"/>
    <property type="project" value="UniProtKB-EC"/>
</dbReference>
<comment type="similarity">
    <text evidence="10">Belongs to the ELO family.</text>
</comment>
<feature type="transmembrane region" description="Helical" evidence="10">
    <location>
        <begin position="109"/>
        <end position="133"/>
    </location>
</feature>
<sequence>MALVLKRIHQGLLILDELQDERTHGNAFVASPLCLIGAIAFYVYFFKKLGPKFMENRKPYNVKNIMIAYNVLQIAFNAYLVLKCALVMARMKSLLCEDIDYSRTPESMNIVYISKCYMYLKLFDIGDTLFFLLRKSFRQISFLHLYHHSGMLTLVWIGFRHYGGGGSGQWIVLLNCAVHVVMFTYYLLTSIDSSWKNSFRFKRSLTQMQLVQFVCFILIFGNIAVYPTCNVNRFLALVFACQNVFMLFLFGEFYYTAYVKPRKIDTHSRKTQ</sequence>
<dbReference type="EC" id="2.3.1.199" evidence="10"/>
<reference evidence="11" key="1">
    <citation type="submission" date="2022-01" db="EMBL/GenBank/DDBJ databases">
        <authorList>
            <person name="King R."/>
        </authorList>
    </citation>
    <scope>NUCLEOTIDE SEQUENCE</scope>
</reference>
<keyword evidence="9 10" id="KW-0275">Fatty acid biosynthesis</keyword>
<keyword evidence="8 10" id="KW-0472">Membrane</keyword>
<keyword evidence="12" id="KW-1185">Reference proteome</keyword>
<dbReference type="EMBL" id="OU900102">
    <property type="protein sequence ID" value="CAG9864848.1"/>
    <property type="molecule type" value="Genomic_DNA"/>
</dbReference>
<evidence type="ECO:0000256" key="3">
    <source>
        <dbReference type="ARBA" id="ARBA00022679"/>
    </source>
</evidence>
<evidence type="ECO:0000256" key="7">
    <source>
        <dbReference type="ARBA" id="ARBA00023098"/>
    </source>
</evidence>
<dbReference type="InterPro" id="IPR002076">
    <property type="entry name" value="ELO_fam"/>
</dbReference>
<feature type="transmembrane region" description="Helical" evidence="10">
    <location>
        <begin position="27"/>
        <end position="46"/>
    </location>
</feature>
<accession>A0A9N9XSW1</accession>
<evidence type="ECO:0000256" key="1">
    <source>
        <dbReference type="ARBA" id="ARBA00004141"/>
    </source>
</evidence>
<feature type="transmembrane region" description="Helical" evidence="10">
    <location>
        <begin position="169"/>
        <end position="188"/>
    </location>
</feature>
<keyword evidence="7 10" id="KW-0443">Lipid metabolism</keyword>
<evidence type="ECO:0000256" key="8">
    <source>
        <dbReference type="ARBA" id="ARBA00023136"/>
    </source>
</evidence>
<dbReference type="GO" id="GO:0034626">
    <property type="term" value="P:fatty acid elongation, polyunsaturated fatty acid"/>
    <property type="evidence" value="ECO:0007669"/>
    <property type="project" value="TreeGrafter"/>
</dbReference>
<comment type="subcellular location">
    <subcellularLocation>
        <location evidence="1">Membrane</location>
        <topology evidence="1">Multi-pass membrane protein</topology>
    </subcellularLocation>
</comment>
<dbReference type="GO" id="GO:0034625">
    <property type="term" value="P:fatty acid elongation, monounsaturated fatty acid"/>
    <property type="evidence" value="ECO:0007669"/>
    <property type="project" value="TreeGrafter"/>
</dbReference>
<feature type="transmembrane region" description="Helical" evidence="10">
    <location>
        <begin position="145"/>
        <end position="163"/>
    </location>
</feature>
<evidence type="ECO:0000256" key="5">
    <source>
        <dbReference type="ARBA" id="ARBA00022832"/>
    </source>
</evidence>
<keyword evidence="5 10" id="KW-0276">Fatty acid metabolism</keyword>
<organism evidence="11 12">
    <name type="scientific">Phyllotreta striolata</name>
    <name type="common">Striped flea beetle</name>
    <name type="synonym">Crioceris striolata</name>
    <dbReference type="NCBI Taxonomy" id="444603"/>
    <lineage>
        <taxon>Eukaryota</taxon>
        <taxon>Metazoa</taxon>
        <taxon>Ecdysozoa</taxon>
        <taxon>Arthropoda</taxon>
        <taxon>Hexapoda</taxon>
        <taxon>Insecta</taxon>
        <taxon>Pterygota</taxon>
        <taxon>Neoptera</taxon>
        <taxon>Endopterygota</taxon>
        <taxon>Coleoptera</taxon>
        <taxon>Polyphaga</taxon>
        <taxon>Cucujiformia</taxon>
        <taxon>Chrysomeloidea</taxon>
        <taxon>Chrysomelidae</taxon>
        <taxon>Galerucinae</taxon>
        <taxon>Alticini</taxon>
        <taxon>Phyllotreta</taxon>
    </lineage>
</organism>
<dbReference type="GO" id="GO:0030148">
    <property type="term" value="P:sphingolipid biosynthetic process"/>
    <property type="evidence" value="ECO:0007669"/>
    <property type="project" value="TreeGrafter"/>
</dbReference>
<dbReference type="OrthoDB" id="434092at2759"/>
<gene>
    <name evidence="11" type="ORF">PHYEVI_LOCUS11098</name>
</gene>
<dbReference type="AlphaFoldDB" id="A0A9N9XSW1"/>
<feature type="transmembrane region" description="Helical" evidence="10">
    <location>
        <begin position="67"/>
        <end position="89"/>
    </location>
</feature>
<protein>
    <recommendedName>
        <fullName evidence="10">Elongation of very long chain fatty acids protein</fullName>
        <ecNumber evidence="10">2.3.1.199</ecNumber>
    </recommendedName>
    <alternativeName>
        <fullName evidence="10">Very-long-chain 3-oxoacyl-CoA synthase</fullName>
    </alternativeName>
</protein>
<evidence type="ECO:0000313" key="12">
    <source>
        <dbReference type="Proteomes" id="UP001153712"/>
    </source>
</evidence>
<comment type="catalytic activity">
    <reaction evidence="10">
        <text>a very-long-chain acyl-CoA + malonyl-CoA + H(+) = a very-long-chain 3-oxoacyl-CoA + CO2 + CoA</text>
        <dbReference type="Rhea" id="RHEA:32727"/>
        <dbReference type="ChEBI" id="CHEBI:15378"/>
        <dbReference type="ChEBI" id="CHEBI:16526"/>
        <dbReference type="ChEBI" id="CHEBI:57287"/>
        <dbReference type="ChEBI" id="CHEBI:57384"/>
        <dbReference type="ChEBI" id="CHEBI:90725"/>
        <dbReference type="ChEBI" id="CHEBI:90736"/>
        <dbReference type="EC" id="2.3.1.199"/>
    </reaction>
</comment>
<evidence type="ECO:0000256" key="10">
    <source>
        <dbReference type="RuleBase" id="RU361115"/>
    </source>
</evidence>
<proteinExistence type="inferred from homology"/>
<evidence type="ECO:0000256" key="2">
    <source>
        <dbReference type="ARBA" id="ARBA00022516"/>
    </source>
</evidence>
<dbReference type="GO" id="GO:0019367">
    <property type="term" value="P:fatty acid elongation, saturated fatty acid"/>
    <property type="evidence" value="ECO:0007669"/>
    <property type="project" value="TreeGrafter"/>
</dbReference>
<dbReference type="PANTHER" id="PTHR11157">
    <property type="entry name" value="FATTY ACID ACYL TRANSFERASE-RELATED"/>
    <property type="match status" value="1"/>
</dbReference>
<feature type="transmembrane region" description="Helical" evidence="10">
    <location>
        <begin position="234"/>
        <end position="255"/>
    </location>
</feature>
<evidence type="ECO:0000256" key="4">
    <source>
        <dbReference type="ARBA" id="ARBA00022692"/>
    </source>
</evidence>
<evidence type="ECO:0000256" key="6">
    <source>
        <dbReference type="ARBA" id="ARBA00022989"/>
    </source>
</evidence>
<evidence type="ECO:0000256" key="9">
    <source>
        <dbReference type="ARBA" id="ARBA00023160"/>
    </source>
</evidence>